<organism evidence="8 9">
    <name type="scientific">Thermococcus barophilus</name>
    <dbReference type="NCBI Taxonomy" id="55802"/>
    <lineage>
        <taxon>Archaea</taxon>
        <taxon>Methanobacteriati</taxon>
        <taxon>Methanobacteriota</taxon>
        <taxon>Thermococci</taxon>
        <taxon>Thermococcales</taxon>
        <taxon>Thermococcaceae</taxon>
        <taxon>Thermococcus</taxon>
    </lineage>
</organism>
<name>A0A0S1XDR5_THEBA</name>
<dbReference type="EC" id="4.2.1.2" evidence="8"/>
<dbReference type="Pfam" id="PF05681">
    <property type="entry name" value="Fumerase"/>
    <property type="match status" value="1"/>
</dbReference>
<dbReference type="Proteomes" id="UP000066042">
    <property type="component" value="Chromosome"/>
</dbReference>
<dbReference type="PANTHER" id="PTHR30389:SF17">
    <property type="entry name" value="L(+)-TARTRATE DEHYDRATASE SUBUNIT ALPHA-RELATED"/>
    <property type="match status" value="1"/>
</dbReference>
<evidence type="ECO:0000256" key="2">
    <source>
        <dbReference type="ARBA" id="ARBA00022485"/>
    </source>
</evidence>
<comment type="similarity">
    <text evidence="1">Belongs to the class-I fumarase family.</text>
</comment>
<dbReference type="EMBL" id="CP013050">
    <property type="protein sequence ID" value="ALM75900.1"/>
    <property type="molecule type" value="Genomic_DNA"/>
</dbReference>
<evidence type="ECO:0000256" key="5">
    <source>
        <dbReference type="ARBA" id="ARBA00023014"/>
    </source>
</evidence>
<evidence type="ECO:0000256" key="3">
    <source>
        <dbReference type="ARBA" id="ARBA00022723"/>
    </source>
</evidence>
<evidence type="ECO:0000256" key="6">
    <source>
        <dbReference type="ARBA" id="ARBA00023239"/>
    </source>
</evidence>
<dbReference type="GO" id="GO:0004333">
    <property type="term" value="F:fumarate hydratase activity"/>
    <property type="evidence" value="ECO:0007669"/>
    <property type="project" value="UniProtKB-EC"/>
</dbReference>
<evidence type="ECO:0000256" key="1">
    <source>
        <dbReference type="ARBA" id="ARBA00008876"/>
    </source>
</evidence>
<dbReference type="AlphaFoldDB" id="A0A0S1XDR5"/>
<protein>
    <submittedName>
        <fullName evidence="8">Fumarate hydratase subunit alpha</fullName>
        <ecNumber evidence="8">4.2.1.2</ecNumber>
    </submittedName>
</protein>
<dbReference type="NCBIfam" id="NF004885">
    <property type="entry name" value="PRK06246.1"/>
    <property type="match status" value="1"/>
</dbReference>
<gene>
    <name evidence="8" type="ORF">TBCH5v1_1997</name>
</gene>
<dbReference type="InterPro" id="IPR004646">
    <property type="entry name" value="Fe-S_hydro-lyase_TtdA-typ_cat"/>
</dbReference>
<dbReference type="InterPro" id="IPR051208">
    <property type="entry name" value="Class-I_Fumarase/Tartrate_DH"/>
</dbReference>
<feature type="domain" description="Fe-S hydro-lyase tartrate dehydratase alpha-type catalytic" evidence="7">
    <location>
        <begin position="10"/>
        <end position="277"/>
    </location>
</feature>
<proteinExistence type="inferred from homology"/>
<dbReference type="GO" id="GO:0051539">
    <property type="term" value="F:4 iron, 4 sulfur cluster binding"/>
    <property type="evidence" value="ECO:0007669"/>
    <property type="project" value="UniProtKB-KW"/>
</dbReference>
<keyword evidence="2" id="KW-0004">4Fe-4S</keyword>
<dbReference type="NCBIfam" id="TIGR00722">
    <property type="entry name" value="ttdA_fumA_fumB"/>
    <property type="match status" value="1"/>
</dbReference>
<keyword evidence="4" id="KW-0408">Iron</keyword>
<keyword evidence="6 8" id="KW-0456">Lyase</keyword>
<evidence type="ECO:0000256" key="4">
    <source>
        <dbReference type="ARBA" id="ARBA00023004"/>
    </source>
</evidence>
<dbReference type="PATRIC" id="fig|55802.8.peg.1977"/>
<dbReference type="GO" id="GO:0046872">
    <property type="term" value="F:metal ion binding"/>
    <property type="evidence" value="ECO:0007669"/>
    <property type="project" value="UniProtKB-KW"/>
</dbReference>
<evidence type="ECO:0000313" key="8">
    <source>
        <dbReference type="EMBL" id="ALM75900.1"/>
    </source>
</evidence>
<reference evidence="8 9" key="1">
    <citation type="journal article" date="2016" name="Genome Announc.">
        <title>Complete genome sequence of the hyperthermophilic and piezophilic archaeon Thermococcus barophilus Ch5, capable of growth at the expense of hydrogenogenesis from carbon monoxide and formate.</title>
        <authorList>
            <person name="Oger P."/>
            <person name="Sokolova T.G."/>
            <person name="Kozhevnikova D.A."/>
            <person name="Taranov E.A."/>
            <person name="Vannier P."/>
            <person name="Lee H.S."/>
            <person name="Kwon K.K."/>
            <person name="Kang S.G."/>
            <person name="Lee J.H."/>
            <person name="Bonch-Osmolovskaya E.A."/>
            <person name="Lebedinsky A.V."/>
        </authorList>
    </citation>
    <scope>NUCLEOTIDE SEQUENCE [LARGE SCALE GENOMIC DNA]</scope>
    <source>
        <strain evidence="9">Ch5</strain>
    </source>
</reference>
<keyword evidence="3" id="KW-0479">Metal-binding</keyword>
<dbReference type="PANTHER" id="PTHR30389">
    <property type="entry name" value="FUMARATE HYDRATASE-RELATED"/>
    <property type="match status" value="1"/>
</dbReference>
<evidence type="ECO:0000313" key="9">
    <source>
        <dbReference type="Proteomes" id="UP000066042"/>
    </source>
</evidence>
<accession>A0A0S1XDR5</accession>
<keyword evidence="5" id="KW-0411">Iron-sulfur</keyword>
<sequence length="290" mass="31890">MVSLEEKLTEAVIEAIRLAVTNLPKDVINAIKGAYEREESRIAKFNLENILKSIEIGKNERIPICQDTGTITFFVEAGIKNPYLSEIGEILLEATRRATQEIPLRPNAVDVLTNKNSGDNTGRFVPIIHWELVEGNRIRIAVLPKGGGSENCSALAMLNPIEGFEGVKRFIVKRVRECGGKPCPPVILGVGIGGSADLALKLAKKSLLRPLGMRHENERIAQLEEEILDKVNSLGIGPMGMGGRTTALDVKIEYAHRHPASLPVGLIIQCRAHRKAFIEVDEKGKVKIWQ</sequence>
<evidence type="ECO:0000259" key="7">
    <source>
        <dbReference type="Pfam" id="PF05681"/>
    </source>
</evidence>
<dbReference type="STRING" id="55802.TBCH5v1_1997"/>